<dbReference type="Gene3D" id="2.40.50.100">
    <property type="match status" value="1"/>
</dbReference>
<name>A0A0L8C1P1_ENSAD</name>
<dbReference type="InterPro" id="IPR027417">
    <property type="entry name" value="P-loop_NTPase"/>
</dbReference>
<dbReference type="RefSeq" id="WP_053247759.1">
    <property type="nucleotide sequence ID" value="NZ_LGAP01000002.1"/>
</dbReference>
<comment type="caution">
    <text evidence="6">The sequence shown here is derived from an EMBL/GenBank/DDBJ whole genome shotgun (WGS) entry which is preliminary data.</text>
</comment>
<reference evidence="7" key="1">
    <citation type="submission" date="2015-07" db="EMBL/GenBank/DDBJ databases">
        <title>Whole genome sequence of an Ensifer adhaerens strain isolated from a cave pool in the Wind Cave National Park.</title>
        <authorList>
            <person name="Eng W.W.H."/>
            <person name="Gan H.M."/>
            <person name="Barton H.A."/>
            <person name="Savka M.A."/>
        </authorList>
    </citation>
    <scope>NUCLEOTIDE SEQUENCE [LARGE SCALE GENOMIC DNA]</scope>
    <source>
        <strain evidence="7">SD006</strain>
    </source>
</reference>
<dbReference type="PROSITE" id="PS00211">
    <property type="entry name" value="ABC_TRANSPORTER_1"/>
    <property type="match status" value="1"/>
</dbReference>
<feature type="domain" description="ABC transporter" evidence="5">
    <location>
        <begin position="4"/>
        <end position="240"/>
    </location>
</feature>
<dbReference type="Pfam" id="PF08402">
    <property type="entry name" value="TOBE_2"/>
    <property type="match status" value="1"/>
</dbReference>
<dbReference type="GO" id="GO:0022857">
    <property type="term" value="F:transmembrane transporter activity"/>
    <property type="evidence" value="ECO:0007669"/>
    <property type="project" value="InterPro"/>
</dbReference>
<dbReference type="InterPro" id="IPR003439">
    <property type="entry name" value="ABC_transporter-like_ATP-bd"/>
</dbReference>
<dbReference type="SUPFAM" id="SSF52540">
    <property type="entry name" value="P-loop containing nucleoside triphosphate hydrolases"/>
    <property type="match status" value="1"/>
</dbReference>
<dbReference type="SMART" id="SM00382">
    <property type="entry name" value="AAA"/>
    <property type="match status" value="1"/>
</dbReference>
<dbReference type="InterPro" id="IPR013611">
    <property type="entry name" value="Transp-assoc_OB_typ2"/>
</dbReference>
<dbReference type="InterPro" id="IPR050093">
    <property type="entry name" value="ABC_SmlMolc_Importer"/>
</dbReference>
<dbReference type="GO" id="GO:0015697">
    <property type="term" value="P:quaternary ammonium group transport"/>
    <property type="evidence" value="ECO:0007669"/>
    <property type="project" value="UniProtKB-ARBA"/>
</dbReference>
<dbReference type="Pfam" id="PF00005">
    <property type="entry name" value="ABC_tran"/>
    <property type="match status" value="1"/>
</dbReference>
<dbReference type="AlphaFoldDB" id="A0A0L8C1P1"/>
<dbReference type="OrthoDB" id="9802264at2"/>
<keyword evidence="4 6" id="KW-0067">ATP-binding</keyword>
<dbReference type="PATRIC" id="fig|106592.7.peg.2667"/>
<organism evidence="6 7">
    <name type="scientific">Ensifer adhaerens</name>
    <name type="common">Sinorhizobium morelense</name>
    <dbReference type="NCBI Taxonomy" id="106592"/>
    <lineage>
        <taxon>Bacteria</taxon>
        <taxon>Pseudomonadati</taxon>
        <taxon>Pseudomonadota</taxon>
        <taxon>Alphaproteobacteria</taxon>
        <taxon>Hyphomicrobiales</taxon>
        <taxon>Rhizobiaceae</taxon>
        <taxon>Sinorhizobium/Ensifer group</taxon>
        <taxon>Ensifer</taxon>
    </lineage>
</organism>
<dbReference type="PANTHER" id="PTHR42781">
    <property type="entry name" value="SPERMIDINE/PUTRESCINE IMPORT ATP-BINDING PROTEIN POTA"/>
    <property type="match status" value="1"/>
</dbReference>
<proteinExistence type="inferred from homology"/>
<dbReference type="FunFam" id="3.40.50.300:FF:000425">
    <property type="entry name" value="Probable ABC transporter, ATP-binding subunit"/>
    <property type="match status" value="1"/>
</dbReference>
<dbReference type="InterPro" id="IPR017871">
    <property type="entry name" value="ABC_transporter-like_CS"/>
</dbReference>
<evidence type="ECO:0000256" key="2">
    <source>
        <dbReference type="ARBA" id="ARBA00022448"/>
    </source>
</evidence>
<dbReference type="GO" id="GO:0005524">
    <property type="term" value="F:ATP binding"/>
    <property type="evidence" value="ECO:0007669"/>
    <property type="project" value="UniProtKB-KW"/>
</dbReference>
<evidence type="ECO:0000256" key="4">
    <source>
        <dbReference type="ARBA" id="ARBA00022840"/>
    </source>
</evidence>
<dbReference type="PANTHER" id="PTHR42781:SF4">
    <property type="entry name" value="SPERMIDINE_PUTRESCINE IMPORT ATP-BINDING PROTEIN POTA"/>
    <property type="match status" value="1"/>
</dbReference>
<sequence>MADLILDNLSINYGSYKAVSEVSLTIPKGEFLTLLGPSGCGKSTTLFAISGLNHATSGAIRMGDRVLFDGKTGTVVPPEQRNIGLVFQSYALWPHMSVAENLAFPLKLRKIGRAEQDKRIKEALELVEMAKFAERYPFELSGGQQQRVALARALVYRPGLLLLDEPLSNLDAKLRERARVWLRELQERLGVTTVYVTHDQAEALAVSDRIAVMDTGRIRQLGTPKEIYETPADAFVADFIGSSNFLTGTVVNRAAGIANVRLDDGTVIKANTGRNGADEKVVIAVRPERLQIVGGAGENIVQATIQGGSYLGSVYQYELTGAGSTFRVQTAREVADKHVFVYVPPEASTLFAAQSRPLA</sequence>
<dbReference type="InterPro" id="IPR008995">
    <property type="entry name" value="Mo/tungstate-bd_C_term_dom"/>
</dbReference>
<keyword evidence="3" id="KW-0547">Nucleotide-binding</keyword>
<dbReference type="InterPro" id="IPR003593">
    <property type="entry name" value="AAA+_ATPase"/>
</dbReference>
<gene>
    <name evidence="6" type="ORF">AC244_05190</name>
</gene>
<dbReference type="Proteomes" id="UP000037425">
    <property type="component" value="Unassembled WGS sequence"/>
</dbReference>
<evidence type="ECO:0000256" key="1">
    <source>
        <dbReference type="ARBA" id="ARBA00005417"/>
    </source>
</evidence>
<evidence type="ECO:0000313" key="6">
    <source>
        <dbReference type="EMBL" id="KOF20826.1"/>
    </source>
</evidence>
<accession>A0A0L8C1P1</accession>
<dbReference type="EMBL" id="LGAP01000002">
    <property type="protein sequence ID" value="KOF20826.1"/>
    <property type="molecule type" value="Genomic_DNA"/>
</dbReference>
<keyword evidence="2" id="KW-0813">Transport</keyword>
<comment type="similarity">
    <text evidence="1">Belongs to the ABC transporter superfamily.</text>
</comment>
<dbReference type="PROSITE" id="PS50893">
    <property type="entry name" value="ABC_TRANSPORTER_2"/>
    <property type="match status" value="1"/>
</dbReference>
<protein>
    <submittedName>
        <fullName evidence="6">ABC transporter ATP-binding protein</fullName>
    </submittedName>
</protein>
<evidence type="ECO:0000259" key="5">
    <source>
        <dbReference type="PROSITE" id="PS50893"/>
    </source>
</evidence>
<dbReference type="GO" id="GO:0016887">
    <property type="term" value="F:ATP hydrolysis activity"/>
    <property type="evidence" value="ECO:0007669"/>
    <property type="project" value="InterPro"/>
</dbReference>
<dbReference type="Gene3D" id="3.40.50.300">
    <property type="entry name" value="P-loop containing nucleotide triphosphate hydrolases"/>
    <property type="match status" value="1"/>
</dbReference>
<evidence type="ECO:0000313" key="7">
    <source>
        <dbReference type="Proteomes" id="UP000037425"/>
    </source>
</evidence>
<dbReference type="GO" id="GO:0043190">
    <property type="term" value="C:ATP-binding cassette (ABC) transporter complex"/>
    <property type="evidence" value="ECO:0007669"/>
    <property type="project" value="InterPro"/>
</dbReference>
<dbReference type="SUPFAM" id="SSF50331">
    <property type="entry name" value="MOP-like"/>
    <property type="match status" value="1"/>
</dbReference>
<evidence type="ECO:0000256" key="3">
    <source>
        <dbReference type="ARBA" id="ARBA00022741"/>
    </source>
</evidence>